<reference evidence="1" key="1">
    <citation type="submission" date="2023-05" db="EMBL/GenBank/DDBJ databases">
        <authorList>
            <consortium name="ELIXIR-Norway"/>
        </authorList>
    </citation>
    <scope>NUCLEOTIDE SEQUENCE</scope>
</reference>
<gene>
    <name evidence="1" type="ORF">MRATA1EN22A_LOCUS25102</name>
</gene>
<dbReference type="Proteomes" id="UP001162501">
    <property type="component" value="Chromosome 6"/>
</dbReference>
<evidence type="ECO:0000313" key="1">
    <source>
        <dbReference type="EMBL" id="CAN0538949.1"/>
    </source>
</evidence>
<dbReference type="EMBL" id="OX596090">
    <property type="protein sequence ID" value="CAN0538949.1"/>
    <property type="molecule type" value="Genomic_DNA"/>
</dbReference>
<organism evidence="1 2">
    <name type="scientific">Rangifer tarandus platyrhynchus</name>
    <name type="common">Svalbard reindeer</name>
    <dbReference type="NCBI Taxonomy" id="3082113"/>
    <lineage>
        <taxon>Eukaryota</taxon>
        <taxon>Metazoa</taxon>
        <taxon>Chordata</taxon>
        <taxon>Craniata</taxon>
        <taxon>Vertebrata</taxon>
        <taxon>Euteleostomi</taxon>
        <taxon>Mammalia</taxon>
        <taxon>Eutheria</taxon>
        <taxon>Laurasiatheria</taxon>
        <taxon>Artiodactyla</taxon>
        <taxon>Ruminantia</taxon>
        <taxon>Pecora</taxon>
        <taxon>Cervidae</taxon>
        <taxon>Odocoileinae</taxon>
        <taxon>Rangifer</taxon>
    </lineage>
</organism>
<proteinExistence type="predicted"/>
<protein>
    <submittedName>
        <fullName evidence="1">Uncharacterized protein</fullName>
    </submittedName>
</protein>
<name>A0AC60A382_RANTA</name>
<evidence type="ECO:0000313" key="2">
    <source>
        <dbReference type="Proteomes" id="UP001162501"/>
    </source>
</evidence>
<accession>A0AC60A382</accession>
<sequence>MTPQHQRAGPGLGKGWGRRSDTPRGPLSGSYPVFWPQRAAVLFSLKKEPKGEKMSQQVAARAQILKTAFPGCLATTDLRRVQALCQRAYSQPRVCCTRNLLEPFGF</sequence>
<reference evidence="1" key="2">
    <citation type="submission" date="2025-03" db="EMBL/GenBank/DDBJ databases">
        <authorList>
            <consortium name="ELIXIR-Norway"/>
            <consortium name="Elixir Norway"/>
        </authorList>
    </citation>
    <scope>NUCLEOTIDE SEQUENCE</scope>
</reference>